<dbReference type="RefSeq" id="WP_315624718.1">
    <property type="nucleotide sequence ID" value="NZ_JAUHMF010000001.1"/>
</dbReference>
<accession>A0ABU3NQF7</accession>
<keyword evidence="2" id="KW-1185">Reference proteome</keyword>
<organism evidence="1 2">
    <name type="scientific">Thermanaerothrix solaris</name>
    <dbReference type="NCBI Taxonomy" id="3058434"/>
    <lineage>
        <taxon>Bacteria</taxon>
        <taxon>Bacillati</taxon>
        <taxon>Chloroflexota</taxon>
        <taxon>Anaerolineae</taxon>
        <taxon>Anaerolineales</taxon>
        <taxon>Anaerolineaceae</taxon>
        <taxon>Thermanaerothrix</taxon>
    </lineage>
</organism>
<name>A0ABU3NQF7_9CHLR</name>
<comment type="caution">
    <text evidence="1">The sequence shown here is derived from an EMBL/GenBank/DDBJ whole genome shotgun (WGS) entry which is preliminary data.</text>
</comment>
<dbReference type="Proteomes" id="UP001254165">
    <property type="component" value="Unassembled WGS sequence"/>
</dbReference>
<protein>
    <submittedName>
        <fullName evidence="1">YlbF family regulator</fullName>
    </submittedName>
</protein>
<dbReference type="EMBL" id="JAUHMF010000001">
    <property type="protein sequence ID" value="MDT8898071.1"/>
    <property type="molecule type" value="Genomic_DNA"/>
</dbReference>
<sequence length="124" mass="13892">MTLSPEIIAAARALGESLRQHPLVQAYHHAVACFEADHEAVDLERRLYALYTDLIRRQEEGETLSRAEVQFFNDLKQRVYQHPSIQAREAALSALKPHLASIANELTLRLGVDYKAVVLAAGDE</sequence>
<dbReference type="InterPro" id="IPR023378">
    <property type="entry name" value="YheA/YmcA-like_dom_sf"/>
</dbReference>
<reference evidence="1 2" key="1">
    <citation type="submission" date="2023-07" db="EMBL/GenBank/DDBJ databases">
        <title>Novel species of Thermanaerothrix with wide hydrolytic capabilities.</title>
        <authorList>
            <person name="Zayulina K.S."/>
            <person name="Podosokorskaya O.A."/>
            <person name="Elcheninov A.G."/>
        </authorList>
    </citation>
    <scope>NUCLEOTIDE SEQUENCE [LARGE SCALE GENOMIC DNA]</scope>
    <source>
        <strain evidence="1 2">4228-RoL</strain>
    </source>
</reference>
<evidence type="ECO:0000313" key="2">
    <source>
        <dbReference type="Proteomes" id="UP001254165"/>
    </source>
</evidence>
<dbReference type="Gene3D" id="1.20.1500.10">
    <property type="entry name" value="YheA/YmcA-like"/>
    <property type="match status" value="1"/>
</dbReference>
<gene>
    <name evidence="1" type="ORF">QYE77_07290</name>
</gene>
<proteinExistence type="predicted"/>
<evidence type="ECO:0000313" key="1">
    <source>
        <dbReference type="EMBL" id="MDT8898071.1"/>
    </source>
</evidence>
<dbReference type="SUPFAM" id="SSF158622">
    <property type="entry name" value="YheA/YmcA-like"/>
    <property type="match status" value="1"/>
</dbReference>
<dbReference type="Pfam" id="PF06133">
    <property type="entry name" value="Com_YlbF"/>
    <property type="match status" value="1"/>
</dbReference>
<dbReference type="InterPro" id="IPR010368">
    <property type="entry name" value="Com_YlbF"/>
</dbReference>